<dbReference type="Pfam" id="PF00132">
    <property type="entry name" value="Hexapep"/>
    <property type="match status" value="1"/>
</dbReference>
<evidence type="ECO:0000256" key="4">
    <source>
        <dbReference type="ARBA" id="ARBA00023315"/>
    </source>
</evidence>
<dbReference type="AlphaFoldDB" id="A0A4U1CSW0"/>
<organism evidence="7 8">
    <name type="scientific">Pedobacter polaris</name>
    <dbReference type="NCBI Taxonomy" id="2571273"/>
    <lineage>
        <taxon>Bacteria</taxon>
        <taxon>Pseudomonadati</taxon>
        <taxon>Bacteroidota</taxon>
        <taxon>Sphingobacteriia</taxon>
        <taxon>Sphingobacteriales</taxon>
        <taxon>Sphingobacteriaceae</taxon>
        <taxon>Pedobacter</taxon>
    </lineage>
</organism>
<proteinExistence type="inferred from homology"/>
<dbReference type="InterPro" id="IPR024688">
    <property type="entry name" value="Mac_dom"/>
</dbReference>
<name>A0A4U1CSW0_9SPHI</name>
<keyword evidence="8" id="KW-1185">Reference proteome</keyword>
<evidence type="ECO:0000313" key="8">
    <source>
        <dbReference type="Proteomes" id="UP000309488"/>
    </source>
</evidence>
<keyword evidence="4 5" id="KW-0012">Acyltransferase</keyword>
<dbReference type="PANTHER" id="PTHR43017:SF1">
    <property type="entry name" value="ACETYLTRANSFERASE YJL218W-RELATED"/>
    <property type="match status" value="1"/>
</dbReference>
<comment type="caution">
    <text evidence="7">The sequence shown here is derived from an EMBL/GenBank/DDBJ whole genome shotgun (WGS) entry which is preliminary data.</text>
</comment>
<dbReference type="Pfam" id="PF12464">
    <property type="entry name" value="Mac"/>
    <property type="match status" value="1"/>
</dbReference>
<accession>A0A4U1CSW0</accession>
<dbReference type="InterPro" id="IPR018357">
    <property type="entry name" value="Hexapep_transf_CS"/>
</dbReference>
<reference evidence="7 8" key="1">
    <citation type="submission" date="2019-04" db="EMBL/GenBank/DDBJ databases">
        <title>Pedobacter sp. RP-3-22 sp. nov., isolated from Arctic soil.</title>
        <authorList>
            <person name="Dahal R.H."/>
            <person name="Kim D.-U."/>
        </authorList>
    </citation>
    <scope>NUCLEOTIDE SEQUENCE [LARGE SCALE GENOMIC DNA]</scope>
    <source>
        <strain evidence="7 8">RP-3-22</strain>
    </source>
</reference>
<dbReference type="CDD" id="cd03357">
    <property type="entry name" value="LbH_MAT_GAT"/>
    <property type="match status" value="1"/>
</dbReference>
<dbReference type="EMBL" id="SWBR01000001">
    <property type="protein sequence ID" value="TKC12217.1"/>
    <property type="molecule type" value="Genomic_DNA"/>
</dbReference>
<evidence type="ECO:0000256" key="5">
    <source>
        <dbReference type="RuleBase" id="RU367021"/>
    </source>
</evidence>
<evidence type="ECO:0000256" key="2">
    <source>
        <dbReference type="ARBA" id="ARBA00022679"/>
    </source>
</evidence>
<dbReference type="OrthoDB" id="9812571at2"/>
<feature type="domain" description="Maltose/galactoside acetyltransferase" evidence="6">
    <location>
        <begin position="9"/>
        <end position="63"/>
    </location>
</feature>
<dbReference type="FunFam" id="2.160.10.10:FF:000008">
    <property type="entry name" value="Maltose O-acetyltransferase"/>
    <property type="match status" value="1"/>
</dbReference>
<evidence type="ECO:0000256" key="3">
    <source>
        <dbReference type="ARBA" id="ARBA00022737"/>
    </source>
</evidence>
<dbReference type="InterPro" id="IPR039369">
    <property type="entry name" value="LacA-like"/>
</dbReference>
<dbReference type="EC" id="2.3.1.-" evidence="5"/>
<dbReference type="RefSeq" id="WP_136838129.1">
    <property type="nucleotide sequence ID" value="NZ_SWBR01000001.1"/>
</dbReference>
<comment type="similarity">
    <text evidence="1 5">Belongs to the transferase hexapeptide repeat family.</text>
</comment>
<dbReference type="Proteomes" id="UP000309488">
    <property type="component" value="Unassembled WGS sequence"/>
</dbReference>
<dbReference type="PANTHER" id="PTHR43017">
    <property type="entry name" value="GALACTOSIDE O-ACETYLTRANSFERASE"/>
    <property type="match status" value="1"/>
</dbReference>
<evidence type="ECO:0000313" key="7">
    <source>
        <dbReference type="EMBL" id="TKC12217.1"/>
    </source>
</evidence>
<evidence type="ECO:0000256" key="1">
    <source>
        <dbReference type="ARBA" id="ARBA00007274"/>
    </source>
</evidence>
<dbReference type="InterPro" id="IPR011004">
    <property type="entry name" value="Trimer_LpxA-like_sf"/>
</dbReference>
<dbReference type="SUPFAM" id="SSF51161">
    <property type="entry name" value="Trimeric LpxA-like enzymes"/>
    <property type="match status" value="1"/>
</dbReference>
<dbReference type="InterPro" id="IPR001451">
    <property type="entry name" value="Hexapep"/>
</dbReference>
<dbReference type="Gene3D" id="2.160.10.10">
    <property type="entry name" value="Hexapeptide repeat proteins"/>
    <property type="match status" value="1"/>
</dbReference>
<sequence length="204" mass="23067">MESKVITEKEKMLAGKAYQASDAELSKERLKAREIVFEFNNLAPKFIKQRKELLKRLFGKTEKMFYVEPPFRCDYGYNIEIGHNFYANFNLVILDCAKVSIGNNVFIAPNVAIYTAGHPIHPHLRNQEYEWAQPITIGDNVWIGGNVVINAGIKIGNNVVIGSGSVVTKDIPDNTLAVGNPCKVIREITEEDKDFYYKNIRLGV</sequence>
<evidence type="ECO:0000259" key="6">
    <source>
        <dbReference type="SMART" id="SM01266"/>
    </source>
</evidence>
<protein>
    <recommendedName>
        <fullName evidence="5">Acetyltransferase</fullName>
        <ecNumber evidence="5">2.3.1.-</ecNumber>
    </recommendedName>
</protein>
<dbReference type="PROSITE" id="PS00101">
    <property type="entry name" value="HEXAPEP_TRANSFERASES"/>
    <property type="match status" value="1"/>
</dbReference>
<keyword evidence="2 5" id="KW-0808">Transferase</keyword>
<keyword evidence="3" id="KW-0677">Repeat</keyword>
<dbReference type="SMART" id="SM01266">
    <property type="entry name" value="Mac"/>
    <property type="match status" value="1"/>
</dbReference>
<dbReference type="GO" id="GO:0008870">
    <property type="term" value="F:galactoside O-acetyltransferase activity"/>
    <property type="evidence" value="ECO:0007669"/>
    <property type="project" value="TreeGrafter"/>
</dbReference>
<gene>
    <name evidence="7" type="ORF">FA048_00945</name>
</gene>